<name>A0A1R2CYY7_9CILI</name>
<keyword evidence="3" id="KW-1185">Reference proteome</keyword>
<gene>
    <name evidence="2" type="ORF">SteCoe_2705</name>
</gene>
<evidence type="ECO:0000256" key="1">
    <source>
        <dbReference type="SAM" id="Phobius"/>
    </source>
</evidence>
<protein>
    <submittedName>
        <fullName evidence="2">Uncharacterized protein</fullName>
    </submittedName>
</protein>
<sequence length="237" mass="27282">MDTHGIQFSRLKTPGIDTNSFKPSSKVESALRRLTFIKNSSEKNLARLEKINYNYETSAAEHFIHSLKEKIIKLEQINNVKSAFAEEYIKKFEEGGNISEQIHEYVDVYETQSSLIDAKIKTLEILAERKISFEKNAEDLRTQYLIDVKEEDGLKKSIDIFRGKITECLVEKNAVMKMEGEREIKDIEDKFLAMNNRNAKNNVVEIKVIEDTKKSFLLPLLSIVIVLGLIKLLLLNN</sequence>
<keyword evidence="1" id="KW-0812">Transmembrane</keyword>
<reference evidence="2 3" key="1">
    <citation type="submission" date="2016-11" db="EMBL/GenBank/DDBJ databases">
        <title>The macronuclear genome of Stentor coeruleus: a giant cell with tiny introns.</title>
        <authorList>
            <person name="Slabodnick M."/>
            <person name="Ruby J.G."/>
            <person name="Reiff S.B."/>
            <person name="Swart E.C."/>
            <person name="Gosai S."/>
            <person name="Prabakaran S."/>
            <person name="Witkowska E."/>
            <person name="Larue G.E."/>
            <person name="Fisher S."/>
            <person name="Freeman R.M."/>
            <person name="Gunawardena J."/>
            <person name="Chu W."/>
            <person name="Stover N.A."/>
            <person name="Gregory B.D."/>
            <person name="Nowacki M."/>
            <person name="Derisi J."/>
            <person name="Roy S.W."/>
            <person name="Marshall W.F."/>
            <person name="Sood P."/>
        </authorList>
    </citation>
    <scope>NUCLEOTIDE SEQUENCE [LARGE SCALE GENOMIC DNA]</scope>
    <source>
        <strain evidence="2">WM001</strain>
    </source>
</reference>
<proteinExistence type="predicted"/>
<evidence type="ECO:0000313" key="2">
    <source>
        <dbReference type="EMBL" id="OMJ94217.1"/>
    </source>
</evidence>
<dbReference type="EMBL" id="MPUH01000030">
    <property type="protein sequence ID" value="OMJ94217.1"/>
    <property type="molecule type" value="Genomic_DNA"/>
</dbReference>
<feature type="transmembrane region" description="Helical" evidence="1">
    <location>
        <begin position="216"/>
        <end position="235"/>
    </location>
</feature>
<comment type="caution">
    <text evidence="2">The sequence shown here is derived from an EMBL/GenBank/DDBJ whole genome shotgun (WGS) entry which is preliminary data.</text>
</comment>
<keyword evidence="1" id="KW-0472">Membrane</keyword>
<keyword evidence="1" id="KW-1133">Transmembrane helix</keyword>
<dbReference type="AlphaFoldDB" id="A0A1R2CYY7"/>
<organism evidence="2 3">
    <name type="scientific">Stentor coeruleus</name>
    <dbReference type="NCBI Taxonomy" id="5963"/>
    <lineage>
        <taxon>Eukaryota</taxon>
        <taxon>Sar</taxon>
        <taxon>Alveolata</taxon>
        <taxon>Ciliophora</taxon>
        <taxon>Postciliodesmatophora</taxon>
        <taxon>Heterotrichea</taxon>
        <taxon>Heterotrichida</taxon>
        <taxon>Stentoridae</taxon>
        <taxon>Stentor</taxon>
    </lineage>
</organism>
<accession>A0A1R2CYY7</accession>
<evidence type="ECO:0000313" key="3">
    <source>
        <dbReference type="Proteomes" id="UP000187209"/>
    </source>
</evidence>
<dbReference type="Proteomes" id="UP000187209">
    <property type="component" value="Unassembled WGS sequence"/>
</dbReference>